<evidence type="ECO:0000256" key="1">
    <source>
        <dbReference type="ARBA" id="ARBA00010554"/>
    </source>
</evidence>
<reference evidence="2" key="2">
    <citation type="submission" date="2014-07" db="EMBL/GenBank/DDBJ databases">
        <title>Initial genome analysis of the psychrotolerant acidophile Acidithiobacillus ferrivorans CF27: insights into iron and sulfur oxidation pathways and into biofilm formation.</title>
        <authorList>
            <person name="Talla E."/>
            <person name="Hedrich S."/>
            <person name="Mangenot S."/>
            <person name="Ji B."/>
            <person name="Johnson D.B."/>
            <person name="Barbe V."/>
            <person name="Bonnefoy V."/>
        </authorList>
    </citation>
    <scope>NUCLEOTIDE SEQUENCE [LARGE SCALE GENOMIC DNA]</scope>
    <source>
        <strain evidence="2">CF27</strain>
    </source>
</reference>
<dbReference type="Proteomes" id="UP000193925">
    <property type="component" value="Chromosome AFERRI"/>
</dbReference>
<dbReference type="AlphaFoldDB" id="A0A060UU78"/>
<dbReference type="InterPro" id="IPR015867">
    <property type="entry name" value="N-reg_PII/ATP_PRibTrfase_C"/>
</dbReference>
<name>A0A060UU78_9PROT</name>
<dbReference type="EMBL" id="LT841305">
    <property type="protein sequence ID" value="SMH66490.1"/>
    <property type="molecule type" value="Genomic_DNA"/>
</dbReference>
<dbReference type="SUPFAM" id="SSF54913">
    <property type="entry name" value="GlnB-like"/>
    <property type="match status" value="1"/>
</dbReference>
<dbReference type="Gene3D" id="3.30.70.120">
    <property type="match status" value="1"/>
</dbReference>
<proteinExistence type="inferred from homology"/>
<dbReference type="PANTHER" id="PTHR35983">
    <property type="entry name" value="UPF0166 PROTEIN TM_0021"/>
    <property type="match status" value="1"/>
</dbReference>
<accession>A0A060UU78</accession>
<reference evidence="3 4" key="3">
    <citation type="submission" date="2017-03" db="EMBL/GenBank/DDBJ databases">
        <authorList>
            <person name="Regsiter A."/>
            <person name="William W."/>
        </authorList>
    </citation>
    <scope>NUCLEOTIDE SEQUENCE [LARGE SCALE GENOMIC DNA]</scope>
    <source>
        <strain evidence="3">PRJEB5721</strain>
    </source>
</reference>
<gene>
    <name evidence="3" type="ORF">AFERRI_30222</name>
    <name evidence="2" type="ORF">AFERRI_90028</name>
</gene>
<evidence type="ECO:0000313" key="2">
    <source>
        <dbReference type="EMBL" id="CDQ12172.1"/>
    </source>
</evidence>
<organism evidence="2">
    <name type="scientific">Acidithiobacillus ferrivorans</name>
    <dbReference type="NCBI Taxonomy" id="160808"/>
    <lineage>
        <taxon>Bacteria</taxon>
        <taxon>Pseudomonadati</taxon>
        <taxon>Pseudomonadota</taxon>
        <taxon>Acidithiobacillia</taxon>
        <taxon>Acidithiobacillales</taxon>
        <taxon>Acidithiobacillaceae</taxon>
        <taxon>Acidithiobacillus</taxon>
    </lineage>
</organism>
<dbReference type="Pfam" id="PF02641">
    <property type="entry name" value="DUF190"/>
    <property type="match status" value="1"/>
</dbReference>
<dbReference type="InterPro" id="IPR011322">
    <property type="entry name" value="N-reg_PII-like_a/b"/>
</dbReference>
<protein>
    <submittedName>
        <fullName evidence="2">Uncharacterized protein</fullName>
    </submittedName>
</protein>
<dbReference type="EMBL" id="CCCS020000082">
    <property type="protein sequence ID" value="CDQ12172.1"/>
    <property type="molecule type" value="Genomic_DNA"/>
</dbReference>
<comment type="similarity">
    <text evidence="1">Belongs to the UPF0166 family.</text>
</comment>
<evidence type="ECO:0000313" key="4">
    <source>
        <dbReference type="Proteomes" id="UP000193925"/>
    </source>
</evidence>
<evidence type="ECO:0000313" key="3">
    <source>
        <dbReference type="EMBL" id="SMH66490.1"/>
    </source>
</evidence>
<keyword evidence="4" id="KW-1185">Reference proteome</keyword>
<dbReference type="RefSeq" id="WP_035195659.1">
    <property type="nucleotide sequence ID" value="NZ_CCCS020000082.1"/>
</dbReference>
<dbReference type="PANTHER" id="PTHR35983:SF1">
    <property type="entry name" value="UPF0166 PROTEIN TM_0021"/>
    <property type="match status" value="1"/>
</dbReference>
<reference evidence="2" key="1">
    <citation type="submission" date="2014-03" db="EMBL/GenBank/DDBJ databases">
        <authorList>
            <person name="Genoscope - CEA"/>
        </authorList>
    </citation>
    <scope>NUCLEOTIDE SEQUENCE [LARGE SCALE GENOMIC DNA]</scope>
    <source>
        <strain evidence="2">CF27</strain>
    </source>
</reference>
<sequence length="105" mass="12023">MTTVSVVRIYIKEGDKHSGHNLMQDIFRMLHDQYKVHGVTAFRGIAGFGSKGEVYADDIMHFNVHLPLVLEFFDEPETVDIVMPHLREMVPPGHILRWEADCGCE</sequence>
<dbReference type="InterPro" id="IPR003793">
    <property type="entry name" value="UPF0166"/>
</dbReference>